<dbReference type="InterPro" id="IPR029224">
    <property type="entry name" value="PapJ"/>
</dbReference>
<comment type="caution">
    <text evidence="2">The sequence shown here is derived from an EMBL/GenBank/DDBJ whole genome shotgun (WGS) entry which is preliminary data.</text>
</comment>
<feature type="signal peptide" evidence="1">
    <location>
        <begin position="1"/>
        <end position="25"/>
    </location>
</feature>
<protein>
    <submittedName>
        <fullName evidence="2">Uncharacterized protein</fullName>
    </submittedName>
</protein>
<sequence>MKPNTLIIMGLTLISAVSISSAARAAEVQSQKIIFIPDESNHQQVNERNGQVGFLAVSGTLVTSPCTLKTQETSWTPVVGGVVPVNLTLTGCGEGGVTSEDNAAPIHVIRSALLKDSVDGEEPMYPELQLPEEAVALRSGDNQLTYKLSQHMLLQGALLRLSLEYE</sequence>
<organism evidence="2 3">
    <name type="scientific">Buttiauxella ferragutiae ATCC 51602</name>
    <dbReference type="NCBI Taxonomy" id="1354252"/>
    <lineage>
        <taxon>Bacteria</taxon>
        <taxon>Pseudomonadati</taxon>
        <taxon>Pseudomonadota</taxon>
        <taxon>Gammaproteobacteria</taxon>
        <taxon>Enterobacterales</taxon>
        <taxon>Enterobacteriaceae</taxon>
        <taxon>Buttiauxella</taxon>
    </lineage>
</organism>
<dbReference type="EMBL" id="LXEQ01000047">
    <property type="protein sequence ID" value="OAT26407.1"/>
    <property type="molecule type" value="Genomic_DNA"/>
</dbReference>
<keyword evidence="1" id="KW-0732">Signal</keyword>
<dbReference type="Proteomes" id="UP000078407">
    <property type="component" value="Unassembled WGS sequence"/>
</dbReference>
<dbReference type="Pfam" id="PF14855">
    <property type="entry name" value="PapJ"/>
    <property type="match status" value="1"/>
</dbReference>
<evidence type="ECO:0000313" key="3">
    <source>
        <dbReference type="Proteomes" id="UP000078407"/>
    </source>
</evidence>
<gene>
    <name evidence="2" type="ORF">M976_03127</name>
</gene>
<accession>A0ABX2W681</accession>
<evidence type="ECO:0000256" key="1">
    <source>
        <dbReference type="SAM" id="SignalP"/>
    </source>
</evidence>
<name>A0ABX2W681_9ENTR</name>
<dbReference type="RefSeq" id="WP_064546434.1">
    <property type="nucleotide sequence ID" value="NZ_LXEQ01000047.1"/>
</dbReference>
<evidence type="ECO:0000313" key="2">
    <source>
        <dbReference type="EMBL" id="OAT26407.1"/>
    </source>
</evidence>
<reference evidence="2 3" key="1">
    <citation type="submission" date="2016-04" db="EMBL/GenBank/DDBJ databases">
        <title>ATOL: Assembling a taxonomically balanced genome-scale reconstruction of the evolutionary history of the Enterobacteriaceae.</title>
        <authorList>
            <person name="Plunkett G.III."/>
            <person name="Neeno-Eckwall E.C."/>
            <person name="Glasner J.D."/>
            <person name="Perna N.T."/>
        </authorList>
    </citation>
    <scope>NUCLEOTIDE SEQUENCE [LARGE SCALE GENOMIC DNA]</scope>
    <source>
        <strain evidence="2 3">ATCC 51602</strain>
    </source>
</reference>
<feature type="chain" id="PRO_5046836664" evidence="1">
    <location>
        <begin position="26"/>
        <end position="166"/>
    </location>
</feature>
<keyword evidence="3" id="KW-1185">Reference proteome</keyword>
<proteinExistence type="predicted"/>